<dbReference type="Gene3D" id="3.10.25.10">
    <property type="entry name" value="Formyl transferase, C-terminal domain"/>
    <property type="match status" value="1"/>
</dbReference>
<evidence type="ECO:0000256" key="5">
    <source>
        <dbReference type="ARBA" id="ARBA00022679"/>
    </source>
</evidence>
<dbReference type="InterPro" id="IPR036477">
    <property type="entry name" value="Formyl_transf_N_sf"/>
</dbReference>
<dbReference type="EMBL" id="LR217737">
    <property type="protein sequence ID" value="VFP87335.1"/>
    <property type="molecule type" value="Genomic_DNA"/>
</dbReference>
<sequence length="312" mass="34785">MLSIMFAGTPDFALRHFYALLSAGKRVVCVLTKPDRPVGRGHKMTANSVKKLADKNKIPILQPESLHSKEIKELISTFNIDIMVVVAYGLMLPQNILDIPILGCINVHGSLLPRWRGAAPIQRALCAGDRETGVTIIRMNSRLDAGDILYQATCPIESFDTSATLYNKLANLGVTSLLKTLDMLGSKTDKSWRQNEQEVSYAHKLTVEEARINWSLSAIQLERFIRAFNPWPGSYFFINNTLIKVWKASVFPPVSGYLIGQIIRADKHGIQVVTSDGILNLEELQIAGKKIVTTQDLLNSRYNFFIPGSIMN</sequence>
<dbReference type="NCBIfam" id="TIGR00460">
    <property type="entry name" value="fmt"/>
    <property type="match status" value="1"/>
</dbReference>
<name>A0A803FSZ2_9GAMM</name>
<dbReference type="RefSeq" id="WP_157991274.1">
    <property type="nucleotide sequence ID" value="NZ_LR217737.1"/>
</dbReference>
<evidence type="ECO:0000259" key="9">
    <source>
        <dbReference type="Pfam" id="PF00551"/>
    </source>
</evidence>
<comment type="catalytic activity">
    <reaction evidence="7 8">
        <text>L-methionyl-tRNA(fMet) + (6R)-10-formyltetrahydrofolate = N-formyl-L-methionyl-tRNA(fMet) + (6S)-5,6,7,8-tetrahydrofolate + H(+)</text>
        <dbReference type="Rhea" id="RHEA:24380"/>
        <dbReference type="Rhea" id="RHEA-COMP:9952"/>
        <dbReference type="Rhea" id="RHEA-COMP:9953"/>
        <dbReference type="ChEBI" id="CHEBI:15378"/>
        <dbReference type="ChEBI" id="CHEBI:57453"/>
        <dbReference type="ChEBI" id="CHEBI:78530"/>
        <dbReference type="ChEBI" id="CHEBI:78844"/>
        <dbReference type="ChEBI" id="CHEBI:195366"/>
        <dbReference type="EC" id="2.1.2.9"/>
    </reaction>
</comment>
<evidence type="ECO:0000256" key="2">
    <source>
        <dbReference type="ARBA" id="ARBA00010699"/>
    </source>
</evidence>
<evidence type="ECO:0000256" key="6">
    <source>
        <dbReference type="ARBA" id="ARBA00022917"/>
    </source>
</evidence>
<dbReference type="Proteomes" id="UP000294289">
    <property type="component" value="Chromosome"/>
</dbReference>
<dbReference type="AlphaFoldDB" id="A0A803FSZ2"/>
<dbReference type="SUPFAM" id="SSF53328">
    <property type="entry name" value="Formyltransferase"/>
    <property type="match status" value="1"/>
</dbReference>
<evidence type="ECO:0000256" key="3">
    <source>
        <dbReference type="ARBA" id="ARBA00012261"/>
    </source>
</evidence>
<evidence type="ECO:0000256" key="8">
    <source>
        <dbReference type="HAMAP-Rule" id="MF_00182"/>
    </source>
</evidence>
<evidence type="ECO:0000313" key="11">
    <source>
        <dbReference type="EMBL" id="VFP87335.1"/>
    </source>
</evidence>
<dbReference type="CDD" id="cd08646">
    <property type="entry name" value="FMT_core_Met-tRNA-FMT_N"/>
    <property type="match status" value="1"/>
</dbReference>
<keyword evidence="5 8" id="KW-0808">Transferase</keyword>
<dbReference type="InterPro" id="IPR037022">
    <property type="entry name" value="Formyl_trans_C_sf"/>
</dbReference>
<dbReference type="PANTHER" id="PTHR11138:SF5">
    <property type="entry name" value="METHIONYL-TRNA FORMYLTRANSFERASE, MITOCHONDRIAL"/>
    <property type="match status" value="1"/>
</dbReference>
<evidence type="ECO:0000313" key="12">
    <source>
        <dbReference type="Proteomes" id="UP000294289"/>
    </source>
</evidence>
<dbReference type="HAMAP" id="MF_00182">
    <property type="entry name" value="Formyl_trans"/>
    <property type="match status" value="1"/>
</dbReference>
<evidence type="ECO:0000256" key="1">
    <source>
        <dbReference type="ARBA" id="ARBA00002606"/>
    </source>
</evidence>
<dbReference type="EC" id="2.1.2.9" evidence="3 8"/>
<dbReference type="OrthoDB" id="9802815at2"/>
<proteinExistence type="inferred from homology"/>
<dbReference type="InterPro" id="IPR044135">
    <property type="entry name" value="Met-tRNA-FMT_C"/>
</dbReference>
<dbReference type="Gene3D" id="3.40.50.170">
    <property type="entry name" value="Formyl transferase, N-terminal domain"/>
    <property type="match status" value="1"/>
</dbReference>
<dbReference type="InterPro" id="IPR041711">
    <property type="entry name" value="Met-tRNA-FMT_N"/>
</dbReference>
<dbReference type="PANTHER" id="PTHR11138">
    <property type="entry name" value="METHIONYL-TRNA FORMYLTRANSFERASE"/>
    <property type="match status" value="1"/>
</dbReference>
<dbReference type="Pfam" id="PF00551">
    <property type="entry name" value="Formyl_trans_N"/>
    <property type="match status" value="1"/>
</dbReference>
<feature type="binding site" evidence="8">
    <location>
        <begin position="110"/>
        <end position="113"/>
    </location>
    <ligand>
        <name>(6S)-5,6,7,8-tetrahydrofolate</name>
        <dbReference type="ChEBI" id="CHEBI:57453"/>
    </ligand>
</feature>
<dbReference type="InterPro" id="IPR002376">
    <property type="entry name" value="Formyl_transf_N"/>
</dbReference>
<dbReference type="InterPro" id="IPR005794">
    <property type="entry name" value="Fmt"/>
</dbReference>
<dbReference type="GO" id="GO:0004479">
    <property type="term" value="F:methionyl-tRNA formyltransferase activity"/>
    <property type="evidence" value="ECO:0007669"/>
    <property type="project" value="UniProtKB-UniRule"/>
</dbReference>
<gene>
    <name evidence="8 11" type="primary">fmt</name>
    <name evidence="11" type="ORF">ERCIPICE3303_097</name>
</gene>
<organism evidence="11 12">
    <name type="scientific">Candidatus Erwinia haradaeae</name>
    <dbReference type="NCBI Taxonomy" id="1922217"/>
    <lineage>
        <taxon>Bacteria</taxon>
        <taxon>Pseudomonadati</taxon>
        <taxon>Pseudomonadota</taxon>
        <taxon>Gammaproteobacteria</taxon>
        <taxon>Enterobacterales</taxon>
        <taxon>Erwiniaceae</taxon>
        <taxon>Erwinia</taxon>
    </lineage>
</organism>
<dbReference type="CDD" id="cd08704">
    <property type="entry name" value="Met_tRNA_FMT_C"/>
    <property type="match status" value="1"/>
</dbReference>
<dbReference type="InterPro" id="IPR005793">
    <property type="entry name" value="Formyl_trans_C"/>
</dbReference>
<feature type="domain" description="Formyl transferase N-terminal" evidence="9">
    <location>
        <begin position="7"/>
        <end position="179"/>
    </location>
</feature>
<reference evidence="11 12" key="1">
    <citation type="submission" date="2019-02" db="EMBL/GenBank/DDBJ databases">
        <authorList>
            <person name="Manzano-Marin A."/>
            <person name="Manzano-Marin A."/>
        </authorList>
    </citation>
    <scope>NUCLEOTIDE SEQUENCE [LARGE SCALE GENOMIC DNA]</scope>
    <source>
        <strain evidence="11 12">ErCipiceae</strain>
    </source>
</reference>
<feature type="domain" description="Formyl transferase C-terminal" evidence="10">
    <location>
        <begin position="204"/>
        <end position="300"/>
    </location>
</feature>
<dbReference type="SUPFAM" id="SSF50486">
    <property type="entry name" value="FMT C-terminal domain-like"/>
    <property type="match status" value="1"/>
</dbReference>
<dbReference type="GO" id="GO:0005829">
    <property type="term" value="C:cytosol"/>
    <property type="evidence" value="ECO:0007669"/>
    <property type="project" value="TreeGrafter"/>
</dbReference>
<evidence type="ECO:0000256" key="7">
    <source>
        <dbReference type="ARBA" id="ARBA00048558"/>
    </source>
</evidence>
<comment type="similarity">
    <text evidence="2 8">Belongs to the Fmt family.</text>
</comment>
<protein>
    <recommendedName>
        <fullName evidence="4 8">Methionyl-tRNA formyltransferase</fullName>
        <ecNumber evidence="3 8">2.1.2.9</ecNumber>
    </recommendedName>
</protein>
<dbReference type="Pfam" id="PF02911">
    <property type="entry name" value="Formyl_trans_C"/>
    <property type="match status" value="1"/>
</dbReference>
<evidence type="ECO:0000259" key="10">
    <source>
        <dbReference type="Pfam" id="PF02911"/>
    </source>
</evidence>
<accession>A0A803FSZ2</accession>
<dbReference type="InterPro" id="IPR011034">
    <property type="entry name" value="Formyl_transferase-like_C_sf"/>
</dbReference>
<evidence type="ECO:0000256" key="4">
    <source>
        <dbReference type="ARBA" id="ARBA00016014"/>
    </source>
</evidence>
<comment type="function">
    <text evidence="1 8">Attaches a formyl group to the free amino group of methionyl-tRNA(fMet). The formyl group appears to play a dual role in the initiator identity of N-formylmethionyl-tRNA by promoting its recognition by IF2 and preventing the misappropriation of this tRNA by the elongation apparatus.</text>
</comment>
<keyword evidence="6 8" id="KW-0648">Protein biosynthesis</keyword>